<gene>
    <name evidence="1" type="primary">welY</name>
</gene>
<accession>H1A8I1</accession>
<dbReference type="EMBL" id="AB501211">
    <property type="protein sequence ID" value="BAL44208.1"/>
    <property type="molecule type" value="Genomic_DNA"/>
</dbReference>
<dbReference type="AlphaFoldDB" id="H1A8I1"/>
<name>H1A8I1_WEIHE</name>
<protein>
    <submittedName>
        <fullName evidence="1">Weissellicin Y</fullName>
    </submittedName>
</protein>
<organism evidence="1">
    <name type="scientific">Weissella hellenica</name>
    <dbReference type="NCBI Taxonomy" id="46256"/>
    <lineage>
        <taxon>Bacteria</taxon>
        <taxon>Bacillati</taxon>
        <taxon>Bacillota</taxon>
        <taxon>Bacilli</taxon>
        <taxon>Lactobacillales</taxon>
        <taxon>Lactobacillaceae</taxon>
        <taxon>Weissella</taxon>
    </lineage>
</organism>
<evidence type="ECO:0000313" key="1">
    <source>
        <dbReference type="EMBL" id="BAL44208.1"/>
    </source>
</evidence>
<proteinExistence type="predicted"/>
<reference evidence="1" key="1">
    <citation type="journal article" date="2012" name="J. Appl. Microbiol.">
        <title>Characterization and identification of weissellicin Y and weissellicin M, novel bacteriocins produced by Weissella hellenica QU 13.</title>
        <authorList>
            <person name="Masuda Y."/>
            <person name="Zendo T."/>
            <person name="Sawa N."/>
            <person name="Perez R.H."/>
            <person name="Nakayama J."/>
            <person name="Sonomoto K."/>
        </authorList>
    </citation>
    <scope>NUCLEOTIDE SEQUENCE</scope>
    <source>
        <strain evidence="1">QU 13</strain>
    </source>
</reference>
<sequence length="42" mass="4896">MANIVLRVGSVAYNYAPKIFKWIGEGVSYNQIIKWGHNKGWW</sequence>